<dbReference type="GO" id="GO:0046872">
    <property type="term" value="F:metal ion binding"/>
    <property type="evidence" value="ECO:0007669"/>
    <property type="project" value="UniProtKB-KW"/>
</dbReference>
<proteinExistence type="predicted"/>
<evidence type="ECO:0000256" key="1">
    <source>
        <dbReference type="ARBA" id="ARBA00022617"/>
    </source>
</evidence>
<dbReference type="AlphaFoldDB" id="A0A4S3MSG4"/>
<keyword evidence="1 4" id="KW-0349">Heme</keyword>
<keyword evidence="8" id="KW-1185">Reference proteome</keyword>
<sequence>MRGRVIHAKKRIQETRWRCGRKNMPKALSTFMAVLVGGFLTSAVQVQADDLGQTLYNDYCAVCHGATGLGDGDMANLMTIPAPNLVQLSKANEGAFPMLKVIHIIDGRTGVRAHGGAMPLFGQVFSTNGDEGMIDYGSVLEARGRVLSLAIYLESIQEK</sequence>
<evidence type="ECO:0000313" key="8">
    <source>
        <dbReference type="Proteomes" id="UP000309450"/>
    </source>
</evidence>
<reference evidence="7 8" key="1">
    <citation type="submission" date="2019-04" db="EMBL/GenBank/DDBJ databases">
        <title>Draft genome sequence of Gemmobacter aestuarii sp. nov.</title>
        <authorList>
            <person name="Hameed A."/>
            <person name="Lin S.-Y."/>
            <person name="Shahina M."/>
            <person name="Lai W.-A."/>
            <person name="Young C.-C."/>
        </authorList>
    </citation>
    <scope>NUCLEOTIDE SEQUENCE [LARGE SCALE GENOMIC DNA]</scope>
    <source>
        <strain evidence="7 8">CC-PW-75</strain>
    </source>
</reference>
<keyword evidence="3 4" id="KW-0408">Iron</keyword>
<dbReference type="SUPFAM" id="SSF46626">
    <property type="entry name" value="Cytochrome c"/>
    <property type="match status" value="1"/>
</dbReference>
<feature type="chain" id="PRO_5020396551" evidence="5">
    <location>
        <begin position="49"/>
        <end position="159"/>
    </location>
</feature>
<comment type="caution">
    <text evidence="7">The sequence shown here is derived from an EMBL/GenBank/DDBJ whole genome shotgun (WGS) entry which is preliminary data.</text>
</comment>
<feature type="signal peptide" evidence="5">
    <location>
        <begin position="1"/>
        <end position="48"/>
    </location>
</feature>
<dbReference type="GO" id="GO:0009055">
    <property type="term" value="F:electron transfer activity"/>
    <property type="evidence" value="ECO:0007669"/>
    <property type="project" value="InterPro"/>
</dbReference>
<evidence type="ECO:0000256" key="5">
    <source>
        <dbReference type="SAM" id="SignalP"/>
    </source>
</evidence>
<dbReference type="OrthoDB" id="335174at2"/>
<evidence type="ECO:0000259" key="6">
    <source>
        <dbReference type="PROSITE" id="PS51007"/>
    </source>
</evidence>
<dbReference type="Gene3D" id="1.10.760.10">
    <property type="entry name" value="Cytochrome c-like domain"/>
    <property type="match status" value="1"/>
</dbReference>
<dbReference type="Proteomes" id="UP000309450">
    <property type="component" value="Unassembled WGS sequence"/>
</dbReference>
<feature type="domain" description="Cytochrome c" evidence="6">
    <location>
        <begin position="47"/>
        <end position="141"/>
    </location>
</feature>
<dbReference type="InterPro" id="IPR036909">
    <property type="entry name" value="Cyt_c-like_dom_sf"/>
</dbReference>
<gene>
    <name evidence="7" type="ORF">E7811_04920</name>
</gene>
<dbReference type="GO" id="GO:0020037">
    <property type="term" value="F:heme binding"/>
    <property type="evidence" value="ECO:0007669"/>
    <property type="project" value="InterPro"/>
</dbReference>
<accession>A0A4S3MSG4</accession>
<evidence type="ECO:0000256" key="3">
    <source>
        <dbReference type="ARBA" id="ARBA00023004"/>
    </source>
</evidence>
<protein>
    <submittedName>
        <fullName evidence="7">Cytochrome c</fullName>
    </submittedName>
</protein>
<evidence type="ECO:0000256" key="4">
    <source>
        <dbReference type="PROSITE-ProRule" id="PRU00433"/>
    </source>
</evidence>
<keyword evidence="2 4" id="KW-0479">Metal-binding</keyword>
<organism evidence="7 8">
    <name type="scientific">Aliigemmobacter aestuarii</name>
    <dbReference type="NCBI Taxonomy" id="1445661"/>
    <lineage>
        <taxon>Bacteria</taxon>
        <taxon>Pseudomonadati</taxon>
        <taxon>Pseudomonadota</taxon>
        <taxon>Alphaproteobacteria</taxon>
        <taxon>Rhodobacterales</taxon>
        <taxon>Paracoccaceae</taxon>
        <taxon>Aliigemmobacter</taxon>
    </lineage>
</organism>
<dbReference type="PROSITE" id="PS51007">
    <property type="entry name" value="CYTC"/>
    <property type="match status" value="1"/>
</dbReference>
<dbReference type="Pfam" id="PF13442">
    <property type="entry name" value="Cytochrome_CBB3"/>
    <property type="match status" value="1"/>
</dbReference>
<dbReference type="EMBL" id="SSND01000001">
    <property type="protein sequence ID" value="THD85064.1"/>
    <property type="molecule type" value="Genomic_DNA"/>
</dbReference>
<evidence type="ECO:0000313" key="7">
    <source>
        <dbReference type="EMBL" id="THD85064.1"/>
    </source>
</evidence>
<dbReference type="InterPro" id="IPR009056">
    <property type="entry name" value="Cyt_c-like_dom"/>
</dbReference>
<keyword evidence="5" id="KW-0732">Signal</keyword>
<name>A0A4S3MSG4_9RHOB</name>
<evidence type="ECO:0000256" key="2">
    <source>
        <dbReference type="ARBA" id="ARBA00022723"/>
    </source>
</evidence>